<feature type="domain" description="Amidohydrolase-related" evidence="1">
    <location>
        <begin position="23"/>
        <end position="277"/>
    </location>
</feature>
<protein>
    <submittedName>
        <fullName evidence="2">Putative TIM-barrel fold metal-dependent hydrolase</fullName>
    </submittedName>
</protein>
<dbReference type="InterPro" id="IPR032466">
    <property type="entry name" value="Metal_Hydrolase"/>
</dbReference>
<dbReference type="SUPFAM" id="SSF51556">
    <property type="entry name" value="Metallo-dependent hydrolases"/>
    <property type="match status" value="1"/>
</dbReference>
<dbReference type="GO" id="GO:0016787">
    <property type="term" value="F:hydrolase activity"/>
    <property type="evidence" value="ECO:0007669"/>
    <property type="project" value="UniProtKB-KW"/>
</dbReference>
<accession>A0A2W7J5M6</accession>
<dbReference type="AlphaFoldDB" id="A0A2W7J5M6"/>
<evidence type="ECO:0000313" key="3">
    <source>
        <dbReference type="Proteomes" id="UP000249688"/>
    </source>
</evidence>
<name>A0A2W7J5M6_9PROT</name>
<dbReference type="EMBL" id="QKYU01000007">
    <property type="protein sequence ID" value="PZW47050.1"/>
    <property type="molecule type" value="Genomic_DNA"/>
</dbReference>
<comment type="caution">
    <text evidence="2">The sequence shown here is derived from an EMBL/GenBank/DDBJ whole genome shotgun (WGS) entry which is preliminary data.</text>
</comment>
<dbReference type="RefSeq" id="WP_111397650.1">
    <property type="nucleotide sequence ID" value="NZ_QKYU01000007.1"/>
</dbReference>
<dbReference type="Pfam" id="PF04909">
    <property type="entry name" value="Amidohydro_2"/>
    <property type="match status" value="1"/>
</dbReference>
<evidence type="ECO:0000313" key="2">
    <source>
        <dbReference type="EMBL" id="PZW47050.1"/>
    </source>
</evidence>
<dbReference type="PANTHER" id="PTHR35563:SF2">
    <property type="entry name" value="BARREL METAL-DEPENDENT HYDROLASE, PUTATIVE (AFU_ORTHOLOGUE AFUA_1G16240)-RELATED"/>
    <property type="match status" value="1"/>
</dbReference>
<dbReference type="Gene3D" id="3.20.20.140">
    <property type="entry name" value="Metal-dependent hydrolases"/>
    <property type="match status" value="1"/>
</dbReference>
<keyword evidence="2" id="KW-0378">Hydrolase</keyword>
<dbReference type="InterPro" id="IPR006680">
    <property type="entry name" value="Amidohydro-rel"/>
</dbReference>
<dbReference type="InterPro" id="IPR052358">
    <property type="entry name" value="Aro_Compnd_Degr_Hydrolases"/>
</dbReference>
<keyword evidence="3" id="KW-1185">Reference proteome</keyword>
<gene>
    <name evidence="2" type="ORF">C8P66_10788</name>
</gene>
<reference evidence="2 3" key="1">
    <citation type="submission" date="2018-06" db="EMBL/GenBank/DDBJ databases">
        <title>Genomic Encyclopedia of Archaeal and Bacterial Type Strains, Phase II (KMG-II): from individual species to whole genera.</title>
        <authorList>
            <person name="Goeker M."/>
        </authorList>
    </citation>
    <scope>NUCLEOTIDE SEQUENCE [LARGE SCALE GENOMIC DNA]</scope>
    <source>
        <strain evidence="2 3">DSM 24525</strain>
    </source>
</reference>
<sequence length="277" mass="29021">MTDPIPFSAASAPPRTALPAGTVDVHHHIYDHSFPTYPGLPVRRDASLADHARLRALLGVTRNVLVQPSAYGFDNRLHLAASAAGGANSRAVVVVAPDTSLDDLRAMAAQGAVGARANLVQGVPLSPSDVAPLGARLADMGWHLQIFATPELIAEMAPVLRVLPCPVVFDHLALLPPEGFKAHPAWKVVAGLLEAGRGWVKLSSPYALPPGDPAALIAALVACNPEQTVWGTNWPHPNNPALTPPDDAALIDMFAAAIPAAHHTAVFAGNAARLYKF</sequence>
<dbReference type="PANTHER" id="PTHR35563">
    <property type="entry name" value="BARREL METAL-DEPENDENT HYDROLASE, PUTATIVE (AFU_ORTHOLOGUE AFUA_1G16240)-RELATED"/>
    <property type="match status" value="1"/>
</dbReference>
<proteinExistence type="predicted"/>
<evidence type="ECO:0000259" key="1">
    <source>
        <dbReference type="Pfam" id="PF04909"/>
    </source>
</evidence>
<organism evidence="2 3">
    <name type="scientific">Humitalea rosea</name>
    <dbReference type="NCBI Taxonomy" id="990373"/>
    <lineage>
        <taxon>Bacteria</taxon>
        <taxon>Pseudomonadati</taxon>
        <taxon>Pseudomonadota</taxon>
        <taxon>Alphaproteobacteria</taxon>
        <taxon>Acetobacterales</taxon>
        <taxon>Roseomonadaceae</taxon>
        <taxon>Humitalea</taxon>
    </lineage>
</organism>
<dbReference type="Proteomes" id="UP000249688">
    <property type="component" value="Unassembled WGS sequence"/>
</dbReference>
<dbReference type="OrthoDB" id="9787654at2"/>